<protein>
    <recommendedName>
        <fullName evidence="3">Endonuclease/exonuclease/phosphatase domain-containing protein</fullName>
    </recommendedName>
</protein>
<dbReference type="OMA" id="FLECITR"/>
<dbReference type="Proteomes" id="UP000596661">
    <property type="component" value="Chromosome 3"/>
</dbReference>
<organism evidence="1 2">
    <name type="scientific">Cannabis sativa</name>
    <name type="common">Hemp</name>
    <name type="synonym">Marijuana</name>
    <dbReference type="NCBI Taxonomy" id="3483"/>
    <lineage>
        <taxon>Eukaryota</taxon>
        <taxon>Viridiplantae</taxon>
        <taxon>Streptophyta</taxon>
        <taxon>Embryophyta</taxon>
        <taxon>Tracheophyta</taxon>
        <taxon>Spermatophyta</taxon>
        <taxon>Magnoliopsida</taxon>
        <taxon>eudicotyledons</taxon>
        <taxon>Gunneridae</taxon>
        <taxon>Pentapetalae</taxon>
        <taxon>rosids</taxon>
        <taxon>fabids</taxon>
        <taxon>Rosales</taxon>
        <taxon>Cannabaceae</taxon>
        <taxon>Cannabis</taxon>
    </lineage>
</organism>
<evidence type="ECO:0000313" key="2">
    <source>
        <dbReference type="Proteomes" id="UP000596661"/>
    </source>
</evidence>
<sequence>MGDFNDILNKEERCGTKVKYHPADDFLECITRCCLEDVKYCGSFFTRSDKQKGEERLYSKIDRVRANSPWLDTYMNAEVNFLTEGLFDHSPVVLSIHPEISSGKKPFRYFRMWSTHPEYHDRIKTTCQGDVQGTSMYKVVTKIKKIKGVLKELNRQGFSDIQAAACLAKAKLEECQKKLQEEQLNQKLQEEESYARSKYEEVSKNYLSFLQ</sequence>
<dbReference type="PANTHER" id="PTHR33710">
    <property type="entry name" value="BNAC02G09200D PROTEIN"/>
    <property type="match status" value="1"/>
</dbReference>
<evidence type="ECO:0000313" key="1">
    <source>
        <dbReference type="EnsemblPlants" id="cds.evm.model.03.699"/>
    </source>
</evidence>
<dbReference type="EnsemblPlants" id="evm.model.03.699">
    <property type="protein sequence ID" value="cds.evm.model.03.699"/>
    <property type="gene ID" value="evm.TU.03.699"/>
</dbReference>
<dbReference type="AlphaFoldDB" id="A0A803PA09"/>
<proteinExistence type="predicted"/>
<dbReference type="Gramene" id="evm.model.03.699">
    <property type="protein sequence ID" value="cds.evm.model.03.699"/>
    <property type="gene ID" value="evm.TU.03.699"/>
</dbReference>
<dbReference type="PANTHER" id="PTHR33710:SF81">
    <property type="entry name" value="ENDONUCLEASE_EXONUCLEASE_PHOSPHATASE DOMAIN-CONTAINING PROTEIN"/>
    <property type="match status" value="1"/>
</dbReference>
<dbReference type="EMBL" id="UZAU01000264">
    <property type="status" value="NOT_ANNOTATED_CDS"/>
    <property type="molecule type" value="Genomic_DNA"/>
</dbReference>
<evidence type="ECO:0008006" key="3">
    <source>
        <dbReference type="Google" id="ProtNLM"/>
    </source>
</evidence>
<dbReference type="SUPFAM" id="SSF56219">
    <property type="entry name" value="DNase I-like"/>
    <property type="match status" value="1"/>
</dbReference>
<keyword evidence="2" id="KW-1185">Reference proteome</keyword>
<name>A0A803PA09_CANSA</name>
<dbReference type="Gene3D" id="3.60.10.10">
    <property type="entry name" value="Endonuclease/exonuclease/phosphatase"/>
    <property type="match status" value="1"/>
</dbReference>
<reference evidence="1" key="1">
    <citation type="submission" date="2018-11" db="EMBL/GenBank/DDBJ databases">
        <authorList>
            <person name="Grassa J C."/>
        </authorList>
    </citation>
    <scope>NUCLEOTIDE SEQUENCE [LARGE SCALE GENOMIC DNA]</scope>
</reference>
<reference evidence="1" key="2">
    <citation type="submission" date="2021-03" db="UniProtKB">
        <authorList>
            <consortium name="EnsemblPlants"/>
        </authorList>
    </citation>
    <scope>IDENTIFICATION</scope>
</reference>
<accession>A0A803PA09</accession>
<dbReference type="InterPro" id="IPR036691">
    <property type="entry name" value="Endo/exonu/phosph_ase_sf"/>
</dbReference>